<dbReference type="EMBL" id="JAYKXP010000094">
    <property type="protein sequence ID" value="KAK7027532.1"/>
    <property type="molecule type" value="Genomic_DNA"/>
</dbReference>
<organism evidence="7 8">
    <name type="scientific">Paramarasmius palmivorus</name>
    <dbReference type="NCBI Taxonomy" id="297713"/>
    <lineage>
        <taxon>Eukaryota</taxon>
        <taxon>Fungi</taxon>
        <taxon>Dikarya</taxon>
        <taxon>Basidiomycota</taxon>
        <taxon>Agaricomycotina</taxon>
        <taxon>Agaricomycetes</taxon>
        <taxon>Agaricomycetidae</taxon>
        <taxon>Agaricales</taxon>
        <taxon>Marasmiineae</taxon>
        <taxon>Marasmiaceae</taxon>
        <taxon>Paramarasmius</taxon>
    </lineage>
</organism>
<dbReference type="AlphaFoldDB" id="A0AAW0BMY1"/>
<dbReference type="Proteomes" id="UP001383192">
    <property type="component" value="Unassembled WGS sequence"/>
</dbReference>
<accession>A0AAW0BMY1</accession>
<evidence type="ECO:0000313" key="7">
    <source>
        <dbReference type="EMBL" id="KAK7027532.1"/>
    </source>
</evidence>
<sequence>MGFRDSALYQDMTPTLLGVAFFSSLGSFSFGYDNSWWGGAIGATYFNRMFGSGTTTLENGEVVRTLTSSDTSTGTALGTAGIMIGCMVAPWINERYGRRIAFVVLGIVG</sequence>
<dbReference type="PROSITE" id="PS50850">
    <property type="entry name" value="MFS"/>
    <property type="match status" value="1"/>
</dbReference>
<keyword evidence="8" id="KW-1185">Reference proteome</keyword>
<evidence type="ECO:0000313" key="8">
    <source>
        <dbReference type="Proteomes" id="UP001383192"/>
    </source>
</evidence>
<keyword evidence="3 5" id="KW-1133">Transmembrane helix</keyword>
<reference evidence="7 8" key="1">
    <citation type="submission" date="2024-01" db="EMBL/GenBank/DDBJ databases">
        <title>A draft genome for a cacao thread blight-causing isolate of Paramarasmius palmivorus.</title>
        <authorList>
            <person name="Baruah I.K."/>
            <person name="Bukari Y."/>
            <person name="Amoako-Attah I."/>
            <person name="Meinhardt L.W."/>
            <person name="Bailey B.A."/>
            <person name="Cohen S.P."/>
        </authorList>
    </citation>
    <scope>NUCLEOTIDE SEQUENCE [LARGE SCALE GENOMIC DNA]</scope>
    <source>
        <strain evidence="7 8">GH-12</strain>
    </source>
</reference>
<evidence type="ECO:0000256" key="5">
    <source>
        <dbReference type="SAM" id="Phobius"/>
    </source>
</evidence>
<gene>
    <name evidence="7" type="ORF">VNI00_015166</name>
</gene>
<proteinExistence type="predicted"/>
<dbReference type="GO" id="GO:0022857">
    <property type="term" value="F:transmembrane transporter activity"/>
    <property type="evidence" value="ECO:0007669"/>
    <property type="project" value="InterPro"/>
</dbReference>
<comment type="subcellular location">
    <subcellularLocation>
        <location evidence="1">Membrane</location>
        <topology evidence="1">Multi-pass membrane protein</topology>
    </subcellularLocation>
</comment>
<feature type="domain" description="Major facilitator superfamily (MFS) profile" evidence="6">
    <location>
        <begin position="19"/>
        <end position="109"/>
    </location>
</feature>
<evidence type="ECO:0000256" key="4">
    <source>
        <dbReference type="ARBA" id="ARBA00023136"/>
    </source>
</evidence>
<feature type="transmembrane region" description="Helical" evidence="5">
    <location>
        <begin position="74"/>
        <end position="92"/>
    </location>
</feature>
<dbReference type="SUPFAM" id="SSF103473">
    <property type="entry name" value="MFS general substrate transporter"/>
    <property type="match status" value="1"/>
</dbReference>
<evidence type="ECO:0000256" key="3">
    <source>
        <dbReference type="ARBA" id="ARBA00022989"/>
    </source>
</evidence>
<comment type="caution">
    <text evidence="7">The sequence shown here is derived from an EMBL/GenBank/DDBJ whole genome shotgun (WGS) entry which is preliminary data.</text>
</comment>
<name>A0AAW0BMY1_9AGAR</name>
<evidence type="ECO:0000256" key="1">
    <source>
        <dbReference type="ARBA" id="ARBA00004141"/>
    </source>
</evidence>
<dbReference type="InterPro" id="IPR020846">
    <property type="entry name" value="MFS_dom"/>
</dbReference>
<protein>
    <recommendedName>
        <fullName evidence="6">Major facilitator superfamily (MFS) profile domain-containing protein</fullName>
    </recommendedName>
</protein>
<dbReference type="InterPro" id="IPR036259">
    <property type="entry name" value="MFS_trans_sf"/>
</dbReference>
<feature type="transmembrane region" description="Helical" evidence="5">
    <location>
        <begin position="12"/>
        <end position="32"/>
    </location>
</feature>
<dbReference type="Gene3D" id="1.20.1250.20">
    <property type="entry name" value="MFS general substrate transporter like domains"/>
    <property type="match status" value="1"/>
</dbReference>
<dbReference type="GO" id="GO:0016020">
    <property type="term" value="C:membrane"/>
    <property type="evidence" value="ECO:0007669"/>
    <property type="project" value="UniProtKB-SubCell"/>
</dbReference>
<keyword evidence="4 5" id="KW-0472">Membrane</keyword>
<dbReference type="Pfam" id="PF00083">
    <property type="entry name" value="Sugar_tr"/>
    <property type="match status" value="1"/>
</dbReference>
<dbReference type="InterPro" id="IPR005828">
    <property type="entry name" value="MFS_sugar_transport-like"/>
</dbReference>
<evidence type="ECO:0000259" key="6">
    <source>
        <dbReference type="PROSITE" id="PS50850"/>
    </source>
</evidence>
<keyword evidence="2 5" id="KW-0812">Transmembrane</keyword>
<evidence type="ECO:0000256" key="2">
    <source>
        <dbReference type="ARBA" id="ARBA00022692"/>
    </source>
</evidence>